<proteinExistence type="predicted"/>
<dbReference type="EMBL" id="SDAQ01000005">
    <property type="protein sequence ID" value="KAI3558130.1"/>
    <property type="molecule type" value="Genomic_DNA"/>
</dbReference>
<feature type="region of interest" description="Disordered" evidence="1">
    <location>
        <begin position="58"/>
        <end position="98"/>
    </location>
</feature>
<evidence type="ECO:0000313" key="2">
    <source>
        <dbReference type="EMBL" id="KAI3558130.1"/>
    </source>
</evidence>
<organism evidence="2 3">
    <name type="scientific">Colletotrichum abscissum</name>
    <dbReference type="NCBI Taxonomy" id="1671311"/>
    <lineage>
        <taxon>Eukaryota</taxon>
        <taxon>Fungi</taxon>
        <taxon>Dikarya</taxon>
        <taxon>Ascomycota</taxon>
        <taxon>Pezizomycotina</taxon>
        <taxon>Sordariomycetes</taxon>
        <taxon>Hypocreomycetidae</taxon>
        <taxon>Glomerellales</taxon>
        <taxon>Glomerellaceae</taxon>
        <taxon>Colletotrichum</taxon>
        <taxon>Colletotrichum acutatum species complex</taxon>
    </lineage>
</organism>
<feature type="non-terminal residue" evidence="2">
    <location>
        <position position="1"/>
    </location>
</feature>
<protein>
    <submittedName>
        <fullName evidence="2">Uncharacterized protein</fullName>
    </submittedName>
</protein>
<accession>A0A9P9XQ03</accession>
<gene>
    <name evidence="2" type="ORF">CABS02_01803</name>
</gene>
<dbReference type="Proteomes" id="UP001056436">
    <property type="component" value="Unassembled WGS sequence"/>
</dbReference>
<sequence length="98" mass="10596">AAITSSRSQRRQVACAVYRYPAESRIQGKLRYGMIDAQVHGGCNELSEPGRQITDWSTAARPDTLGGSHNSQIRPVRGRQCDIEPSACSPGGSRQPPS</sequence>
<keyword evidence="3" id="KW-1185">Reference proteome</keyword>
<reference evidence="2" key="1">
    <citation type="submission" date="2019-01" db="EMBL/GenBank/DDBJ databases">
        <title>Colletotrichum abscissum LGMF1257.</title>
        <authorList>
            <person name="Baroncelli R."/>
        </authorList>
    </citation>
    <scope>NUCLEOTIDE SEQUENCE</scope>
    <source>
        <strain evidence="2">Ca142</strain>
    </source>
</reference>
<evidence type="ECO:0000313" key="3">
    <source>
        <dbReference type="Proteomes" id="UP001056436"/>
    </source>
</evidence>
<name>A0A9P9XQ03_9PEZI</name>
<comment type="caution">
    <text evidence="2">The sequence shown here is derived from an EMBL/GenBank/DDBJ whole genome shotgun (WGS) entry which is preliminary data.</text>
</comment>
<dbReference type="AlphaFoldDB" id="A0A9P9XQ03"/>
<evidence type="ECO:0000256" key="1">
    <source>
        <dbReference type="SAM" id="MobiDB-lite"/>
    </source>
</evidence>